<organism evidence="9 10">
    <name type="scientific">Gossypium trilobum</name>
    <dbReference type="NCBI Taxonomy" id="34281"/>
    <lineage>
        <taxon>Eukaryota</taxon>
        <taxon>Viridiplantae</taxon>
        <taxon>Streptophyta</taxon>
        <taxon>Embryophyta</taxon>
        <taxon>Tracheophyta</taxon>
        <taxon>Spermatophyta</taxon>
        <taxon>Magnoliopsida</taxon>
        <taxon>eudicotyledons</taxon>
        <taxon>Gunneridae</taxon>
        <taxon>Pentapetalae</taxon>
        <taxon>rosids</taxon>
        <taxon>malvids</taxon>
        <taxon>Malvales</taxon>
        <taxon>Malvaceae</taxon>
        <taxon>Malvoideae</taxon>
        <taxon>Gossypium</taxon>
    </lineage>
</organism>
<dbReference type="Gene3D" id="3.30.300.20">
    <property type="match status" value="1"/>
</dbReference>
<evidence type="ECO:0000259" key="8">
    <source>
        <dbReference type="PROSITE" id="PS51713"/>
    </source>
</evidence>
<feature type="non-terminal residue" evidence="9">
    <location>
        <position position="1"/>
    </location>
</feature>
<dbReference type="GO" id="GO:0005525">
    <property type="term" value="F:GTP binding"/>
    <property type="evidence" value="ECO:0007669"/>
    <property type="project" value="UniProtKB-UniRule"/>
</dbReference>
<feature type="region of interest" description="G5" evidence="5">
    <location>
        <begin position="429"/>
        <end position="431"/>
    </location>
</feature>
<dbReference type="SUPFAM" id="SSF52540">
    <property type="entry name" value="P-loop containing nucleoside triphosphate hydrolases"/>
    <property type="match status" value="1"/>
</dbReference>
<feature type="region of interest" description="G1" evidence="5">
    <location>
        <begin position="202"/>
        <end position="209"/>
    </location>
</feature>
<dbReference type="Pfam" id="PF07650">
    <property type="entry name" value="KH_2"/>
    <property type="match status" value="1"/>
</dbReference>
<feature type="region of interest" description="Disordered" evidence="6">
    <location>
        <begin position="92"/>
        <end position="113"/>
    </location>
</feature>
<feature type="compositionally biased region" description="Polar residues" evidence="6">
    <location>
        <begin position="102"/>
        <end position="113"/>
    </location>
</feature>
<comment type="caution">
    <text evidence="9">The sequence shown here is derived from an EMBL/GenBank/DDBJ whole genome shotgun (WGS) entry which is preliminary data.</text>
</comment>
<dbReference type="PANTHER" id="PTHR42698:SF1">
    <property type="entry name" value="GTPASE ERA, MITOCHONDRIAL"/>
    <property type="match status" value="1"/>
</dbReference>
<evidence type="ECO:0000256" key="2">
    <source>
        <dbReference type="ARBA" id="ARBA00022884"/>
    </source>
</evidence>
<feature type="compositionally biased region" description="Acidic residues" evidence="6">
    <location>
        <begin position="177"/>
        <end position="190"/>
    </location>
</feature>
<dbReference type="AlphaFoldDB" id="A0A7J9DI33"/>
<keyword evidence="3 5" id="KW-0342">GTP-binding</keyword>
<dbReference type="EMBL" id="JABEZW010000002">
    <property type="protein sequence ID" value="MBA0760373.1"/>
    <property type="molecule type" value="Genomic_DNA"/>
</dbReference>
<feature type="region of interest" description="G4" evidence="5">
    <location>
        <begin position="350"/>
        <end position="353"/>
    </location>
</feature>
<gene>
    <name evidence="9" type="ORF">Gotri_023122</name>
</gene>
<dbReference type="Proteomes" id="UP000593568">
    <property type="component" value="Unassembled WGS sequence"/>
</dbReference>
<keyword evidence="1 5" id="KW-0547">Nucleotide-binding</keyword>
<accession>A0A7J9DI33</accession>
<reference evidence="9 10" key="1">
    <citation type="journal article" date="2019" name="Genome Biol. Evol.">
        <title>Insights into the evolution of the New World diploid cottons (Gossypium, subgenus Houzingenia) based on genome sequencing.</title>
        <authorList>
            <person name="Grover C.E."/>
            <person name="Arick M.A. 2nd"/>
            <person name="Thrash A."/>
            <person name="Conover J.L."/>
            <person name="Sanders W.S."/>
            <person name="Peterson D.G."/>
            <person name="Frelichowski J.E."/>
            <person name="Scheffler J.A."/>
            <person name="Scheffler B.E."/>
            <person name="Wendel J.F."/>
        </authorList>
    </citation>
    <scope>NUCLEOTIDE SEQUENCE [LARGE SCALE GENOMIC DNA]</scope>
    <source>
        <strain evidence="9">8</strain>
        <tissue evidence="9">Leaf</tissue>
    </source>
</reference>
<feature type="region of interest" description="Disordered" evidence="6">
    <location>
        <begin position="176"/>
        <end position="196"/>
    </location>
</feature>
<dbReference type="GO" id="GO:0000028">
    <property type="term" value="P:ribosomal small subunit assembly"/>
    <property type="evidence" value="ECO:0007669"/>
    <property type="project" value="TreeGrafter"/>
</dbReference>
<dbReference type="InterPro" id="IPR006073">
    <property type="entry name" value="GTP-bd"/>
</dbReference>
<keyword evidence="2 4" id="KW-0694">RNA-binding</keyword>
<dbReference type="Pfam" id="PF01926">
    <property type="entry name" value="MMR_HSR1"/>
    <property type="match status" value="1"/>
</dbReference>
<evidence type="ECO:0000256" key="4">
    <source>
        <dbReference type="PROSITE-ProRule" id="PRU00118"/>
    </source>
</evidence>
<dbReference type="GO" id="GO:0043024">
    <property type="term" value="F:ribosomal small subunit binding"/>
    <property type="evidence" value="ECO:0007669"/>
    <property type="project" value="TreeGrafter"/>
</dbReference>
<dbReference type="PROSITE" id="PS51713">
    <property type="entry name" value="G_ERA"/>
    <property type="match status" value="1"/>
</dbReference>
<dbReference type="PANTHER" id="PTHR42698">
    <property type="entry name" value="GTPASE ERA"/>
    <property type="match status" value="1"/>
</dbReference>
<name>A0A7J9DI33_9ROSI</name>
<dbReference type="CDD" id="cd04163">
    <property type="entry name" value="Era"/>
    <property type="match status" value="1"/>
</dbReference>
<evidence type="ECO:0000256" key="1">
    <source>
        <dbReference type="ARBA" id="ARBA00022741"/>
    </source>
</evidence>
<evidence type="ECO:0000256" key="5">
    <source>
        <dbReference type="PROSITE-ProRule" id="PRU01050"/>
    </source>
</evidence>
<keyword evidence="10" id="KW-1185">Reference proteome</keyword>
<feature type="non-terminal residue" evidence="9">
    <location>
        <position position="537"/>
    </location>
</feature>
<feature type="region of interest" description="G2" evidence="5">
    <location>
        <begin position="228"/>
        <end position="232"/>
    </location>
</feature>
<evidence type="ECO:0000256" key="6">
    <source>
        <dbReference type="SAM" id="MobiDB-lite"/>
    </source>
</evidence>
<evidence type="ECO:0000313" key="10">
    <source>
        <dbReference type="Proteomes" id="UP000593568"/>
    </source>
</evidence>
<dbReference type="InterPro" id="IPR009019">
    <property type="entry name" value="KH_sf_prok-type"/>
</dbReference>
<dbReference type="InterPro" id="IPR030388">
    <property type="entry name" value="G_ERA_dom"/>
</dbReference>
<dbReference type="Gene3D" id="3.40.50.300">
    <property type="entry name" value="P-loop containing nucleotide triphosphate hydrolases"/>
    <property type="match status" value="1"/>
</dbReference>
<dbReference type="SUPFAM" id="SSF54814">
    <property type="entry name" value="Prokaryotic type KH domain (KH-domain type II)"/>
    <property type="match status" value="1"/>
</dbReference>
<dbReference type="InterPro" id="IPR004044">
    <property type="entry name" value="KH_dom_type_2"/>
</dbReference>
<dbReference type="InterPro" id="IPR027417">
    <property type="entry name" value="P-loop_NTPase"/>
</dbReference>
<evidence type="ECO:0000313" key="9">
    <source>
        <dbReference type="EMBL" id="MBA0760373.1"/>
    </source>
</evidence>
<evidence type="ECO:0000259" key="7">
    <source>
        <dbReference type="PROSITE" id="PS50823"/>
    </source>
</evidence>
<feature type="domain" description="KH type-2" evidence="7">
    <location>
        <begin position="466"/>
        <end position="537"/>
    </location>
</feature>
<evidence type="ECO:0000256" key="3">
    <source>
        <dbReference type="ARBA" id="ARBA00023134"/>
    </source>
</evidence>
<evidence type="ECO:0008006" key="11">
    <source>
        <dbReference type="Google" id="ProtNLM"/>
    </source>
</evidence>
<dbReference type="PROSITE" id="PS50823">
    <property type="entry name" value="KH_TYPE_2"/>
    <property type="match status" value="1"/>
</dbReference>
<dbReference type="InterPro" id="IPR005662">
    <property type="entry name" value="GTPase_Era-like"/>
</dbReference>
<comment type="similarity">
    <text evidence="5">Belongs to the TRAFAC class TrmE-Era-EngA-EngB-Septin-like GTPase superfamily. Era GTPase family.</text>
</comment>
<feature type="region of interest" description="G3" evidence="5">
    <location>
        <begin position="249"/>
        <end position="252"/>
    </location>
</feature>
<dbReference type="GO" id="GO:0019843">
    <property type="term" value="F:rRNA binding"/>
    <property type="evidence" value="ECO:0007669"/>
    <property type="project" value="TreeGrafter"/>
</dbReference>
<dbReference type="CDD" id="cd22534">
    <property type="entry name" value="KH-II_Era"/>
    <property type="match status" value="1"/>
</dbReference>
<protein>
    <recommendedName>
        <fullName evidence="11">Era-type G domain-containing protein</fullName>
    </recommendedName>
</protein>
<feature type="domain" description="Era-type G" evidence="8">
    <location>
        <begin position="194"/>
        <end position="451"/>
    </location>
</feature>
<dbReference type="InterPro" id="IPR015946">
    <property type="entry name" value="KH_dom-like_a/b"/>
</dbReference>
<proteinExistence type="inferred from homology"/>
<sequence>QSLKPPNPKTLLVFGTLQSSPPPQPLALQLQDARSVFTENKRKQIQDNRNPMNTTKKALTAVTHLTSLYPRRLHTFHHHRLFYRLFSVQPQQRQDDSDDSHPNNSAISDFDSAQFSIPDALRTTPQQPTWDVYHRQRVERIFSNGDLRHRKVKEEEEEEESRRRILAKALLEAALEGPDEDADQDQEVKEEDQKSLSVGIIGAPNAGKSALTNFMVGTKVAAVSRKTNTTTHEVLGVMTKGDTQICFFDTPGLMLNRSGYLHKDMKVRVESAWSSVNLYDVLMVIFDVHRHLTNLSSFLSNAEVVFFILIADQILILMIHPYRPDSRVIRLIKRMGEEPNPKQIRILCMNKVDLIEKKKELLKVAEQFKDLPGYGSYISEIRTLTPLFESVLFSFICKHGKRVAHSLATKAVQRPWDEDPITMSEEVMKNISLEVVRERLLDHVHQGCVEELSNDQRLKQGLKLFLWQEIPYGIDHRLVDWKELRDGSLRIEQHFITSKMSQRKILVGKNGSKIGRIGIEANEELRSIFKREVHLIL</sequence>